<dbReference type="KEGG" id="glz:GLAREA_01353"/>
<dbReference type="HOGENOM" id="CLU_005533_1_4_1"/>
<dbReference type="SUPFAM" id="SSF53335">
    <property type="entry name" value="S-adenosyl-L-methionine-dependent methyltransferases"/>
    <property type="match status" value="1"/>
</dbReference>
<keyword evidence="1 5" id="KW-0489">Methyltransferase</keyword>
<dbReference type="Gene3D" id="3.40.50.150">
    <property type="entry name" value="Vaccinia Virus protein VP39"/>
    <property type="match status" value="1"/>
</dbReference>
<evidence type="ECO:0000259" key="4">
    <source>
        <dbReference type="Pfam" id="PF00891"/>
    </source>
</evidence>
<dbReference type="AlphaFoldDB" id="S3D051"/>
<keyword evidence="3" id="KW-0949">S-adenosyl-L-methionine</keyword>
<dbReference type="InterPro" id="IPR036388">
    <property type="entry name" value="WH-like_DNA-bd_sf"/>
</dbReference>
<dbReference type="OMA" id="RHIFHAF"/>
<reference evidence="5 6" key="1">
    <citation type="journal article" date="2013" name="BMC Genomics">
        <title>Genomics-driven discovery of the pneumocandin biosynthetic gene cluster in the fungus Glarea lozoyensis.</title>
        <authorList>
            <person name="Chen L."/>
            <person name="Yue Q."/>
            <person name="Zhang X."/>
            <person name="Xiang M."/>
            <person name="Wang C."/>
            <person name="Li S."/>
            <person name="Che Y."/>
            <person name="Ortiz-Lopez F.J."/>
            <person name="Bills G.F."/>
            <person name="Liu X."/>
            <person name="An Z."/>
        </authorList>
    </citation>
    <scope>NUCLEOTIDE SEQUENCE [LARGE SCALE GENOMIC DNA]</scope>
    <source>
        <strain evidence="6">ATCC 20868 / MF5171</strain>
    </source>
</reference>
<dbReference type="GeneID" id="19460411"/>
<dbReference type="InterPro" id="IPR016461">
    <property type="entry name" value="COMT-like"/>
</dbReference>
<dbReference type="PANTHER" id="PTHR43712:SF12">
    <property type="entry name" value="STERIGMATOCYSTIN 8-O-METHYLTRANSFERASE"/>
    <property type="match status" value="1"/>
</dbReference>
<name>S3D051_GLAL2</name>
<dbReference type="InterPro" id="IPR036390">
    <property type="entry name" value="WH_DNA-bd_sf"/>
</dbReference>
<dbReference type="GO" id="GO:0032259">
    <property type="term" value="P:methylation"/>
    <property type="evidence" value="ECO:0007669"/>
    <property type="project" value="UniProtKB-KW"/>
</dbReference>
<gene>
    <name evidence="5" type="ORF">GLAREA_01353</name>
</gene>
<feature type="domain" description="O-methyltransferase C-terminal" evidence="4">
    <location>
        <begin position="176"/>
        <end position="369"/>
    </location>
</feature>
<dbReference type="RefSeq" id="XP_008086760.1">
    <property type="nucleotide sequence ID" value="XM_008088569.1"/>
</dbReference>
<sequence length="396" mass="44313">MSSTSRIVELSNIISTNTQKLDTYLNSLNHVLSFEENAPTTPLPKDSPAEYQTARLELLEATRELQQLIGGVETTTISAISKFKIASNVPINGEISFVDLAERCELNEHDLRRIVRYAIVHYRIFKEPRKGIVAHSAASRRLAESDMMKFIVGLRVDEVWPAQSRGFALANNTDKPFYEYLGDYPERAKRFSAVMSSAGTAGLQALVDNFAWSSLPEGSTVVDLGGSQGHVSAFVAAAVPKVKFVVQDLPEVITDVDATYQIPESLRDRVTLMGHSFFEEQSVKNIDVVLIRYIFHNWSDKYCTRILKNLIPGLKKGAKIVIQDHLMPEPGSISLAKERGVREMDLLMLTLFNSRERDGEDWKELVEKADPRFKLESAKQQAPDSPSGIIVVNWEG</sequence>
<accession>S3D051</accession>
<dbReference type="InterPro" id="IPR029063">
    <property type="entry name" value="SAM-dependent_MTases_sf"/>
</dbReference>
<proteinExistence type="predicted"/>
<dbReference type="OrthoDB" id="1606438at2759"/>
<dbReference type="eggNOG" id="KOG3178">
    <property type="taxonomic scope" value="Eukaryota"/>
</dbReference>
<keyword evidence="6" id="KW-1185">Reference proteome</keyword>
<dbReference type="GO" id="GO:0008171">
    <property type="term" value="F:O-methyltransferase activity"/>
    <property type="evidence" value="ECO:0007669"/>
    <property type="project" value="InterPro"/>
</dbReference>
<organism evidence="5 6">
    <name type="scientific">Glarea lozoyensis (strain ATCC 20868 / MF5171)</name>
    <dbReference type="NCBI Taxonomy" id="1116229"/>
    <lineage>
        <taxon>Eukaryota</taxon>
        <taxon>Fungi</taxon>
        <taxon>Dikarya</taxon>
        <taxon>Ascomycota</taxon>
        <taxon>Pezizomycotina</taxon>
        <taxon>Leotiomycetes</taxon>
        <taxon>Helotiales</taxon>
        <taxon>Helotiaceae</taxon>
        <taxon>Glarea</taxon>
    </lineage>
</organism>
<dbReference type="PROSITE" id="PS51683">
    <property type="entry name" value="SAM_OMT_II"/>
    <property type="match status" value="1"/>
</dbReference>
<evidence type="ECO:0000256" key="2">
    <source>
        <dbReference type="ARBA" id="ARBA00022679"/>
    </source>
</evidence>
<dbReference type="Gene3D" id="1.10.10.10">
    <property type="entry name" value="Winged helix-like DNA-binding domain superfamily/Winged helix DNA-binding domain"/>
    <property type="match status" value="1"/>
</dbReference>
<evidence type="ECO:0000256" key="3">
    <source>
        <dbReference type="ARBA" id="ARBA00022691"/>
    </source>
</evidence>
<dbReference type="InterPro" id="IPR001077">
    <property type="entry name" value="COMT_C"/>
</dbReference>
<evidence type="ECO:0000256" key="1">
    <source>
        <dbReference type="ARBA" id="ARBA00022603"/>
    </source>
</evidence>
<keyword evidence="2 5" id="KW-0808">Transferase</keyword>
<evidence type="ECO:0000313" key="5">
    <source>
        <dbReference type="EMBL" id="EPE25441.1"/>
    </source>
</evidence>
<dbReference type="EMBL" id="KE145371">
    <property type="protein sequence ID" value="EPE25441.1"/>
    <property type="molecule type" value="Genomic_DNA"/>
</dbReference>
<dbReference type="PANTHER" id="PTHR43712">
    <property type="entry name" value="PUTATIVE (AFU_ORTHOLOGUE AFUA_4G14580)-RELATED"/>
    <property type="match status" value="1"/>
</dbReference>
<dbReference type="SUPFAM" id="SSF46785">
    <property type="entry name" value="Winged helix' DNA-binding domain"/>
    <property type="match status" value="1"/>
</dbReference>
<dbReference type="Proteomes" id="UP000016922">
    <property type="component" value="Unassembled WGS sequence"/>
</dbReference>
<protein>
    <submittedName>
        <fullName evidence="5">S-adenosyl-L-methionine-dependent methyltransferase</fullName>
    </submittedName>
</protein>
<dbReference type="Pfam" id="PF00891">
    <property type="entry name" value="Methyltransf_2"/>
    <property type="match status" value="1"/>
</dbReference>
<evidence type="ECO:0000313" key="6">
    <source>
        <dbReference type="Proteomes" id="UP000016922"/>
    </source>
</evidence>